<dbReference type="PROSITE" id="PS51257">
    <property type="entry name" value="PROKAR_LIPOPROTEIN"/>
    <property type="match status" value="1"/>
</dbReference>
<dbReference type="PANTHER" id="PTHR43649:SF33">
    <property type="entry name" value="POLYGALACTURONAN_RHAMNOGALACTURONAN-BINDING PROTEIN YTCQ"/>
    <property type="match status" value="1"/>
</dbReference>
<dbReference type="PROSITE" id="PS51318">
    <property type="entry name" value="TAT"/>
    <property type="match status" value="1"/>
</dbReference>
<dbReference type="EMBL" id="CP115965">
    <property type="protein sequence ID" value="WZW97614.1"/>
    <property type="molecule type" value="Genomic_DNA"/>
</dbReference>
<dbReference type="InterPro" id="IPR006059">
    <property type="entry name" value="SBP"/>
</dbReference>
<keyword evidence="1" id="KW-1003">Cell membrane</keyword>
<keyword evidence="4" id="KW-0564">Palmitate</keyword>
<evidence type="ECO:0000313" key="8">
    <source>
        <dbReference type="Proteomes" id="UP001434337"/>
    </source>
</evidence>
<gene>
    <name evidence="7" type="ORF">PCC79_11960</name>
</gene>
<evidence type="ECO:0000313" key="7">
    <source>
        <dbReference type="EMBL" id="WZW97614.1"/>
    </source>
</evidence>
<evidence type="ECO:0000256" key="1">
    <source>
        <dbReference type="ARBA" id="ARBA00022475"/>
    </source>
</evidence>
<protein>
    <submittedName>
        <fullName evidence="7">Extracellular solute-binding protein</fullName>
    </submittedName>
</protein>
<dbReference type="SUPFAM" id="SSF53850">
    <property type="entry name" value="Periplasmic binding protein-like II"/>
    <property type="match status" value="1"/>
</dbReference>
<accession>A0ABZ3C4A5</accession>
<sequence>MTTMTRRNLLRLGALAGAGAVTAGCATPGTTSVNAEPTVPAAPAGETITLTYWAWLKDLQKVCDVWNAQNPHIQVQASWIQGGNAGGYQKLYSALAAGGGPDLGQVELRSLPEFMLVNGLVDLRRYGVDDYADRYNEALWQQVSYVDGVYGIPQDSGPMALYYRPDLLDAVGAAPPQTWAQWADVARAVRDTGAHLDCFNYADASWFAAMAQQAGARWLRVEDDSWVIALADETTLEVARFFDAAIDEGLLTTAYGQFSTPWFAAAANNDIAGLISASWGDALLQGVSGASGLWRVAPMPRWETGYASSFLGGSSAAVMANSRHPKEAMEFAVWMTTSPEGINAMIEHCGIGWSPASDYIGSAREGGSEFFGGQPYNTEVFEPAAAPAAQNLEWSWWPITQQSFNILADGFRAKAAGGTLVDAVVAAQGTIVRTFRNKGLTIREETA</sequence>
<dbReference type="PANTHER" id="PTHR43649">
    <property type="entry name" value="ARABINOSE-BINDING PROTEIN-RELATED"/>
    <property type="match status" value="1"/>
</dbReference>
<keyword evidence="2 6" id="KW-0732">Signal</keyword>
<organism evidence="7 8">
    <name type="scientific">Propioniciclava soli</name>
    <dbReference type="NCBI Taxonomy" id="2775081"/>
    <lineage>
        <taxon>Bacteria</taxon>
        <taxon>Bacillati</taxon>
        <taxon>Actinomycetota</taxon>
        <taxon>Actinomycetes</taxon>
        <taxon>Propionibacteriales</taxon>
        <taxon>Propionibacteriaceae</taxon>
        <taxon>Propioniciclava</taxon>
    </lineage>
</organism>
<dbReference type="Pfam" id="PF01547">
    <property type="entry name" value="SBP_bac_1"/>
    <property type="match status" value="1"/>
</dbReference>
<evidence type="ECO:0000256" key="2">
    <source>
        <dbReference type="ARBA" id="ARBA00022729"/>
    </source>
</evidence>
<dbReference type="RefSeq" id="WP_342371959.1">
    <property type="nucleotide sequence ID" value="NZ_CP115965.1"/>
</dbReference>
<evidence type="ECO:0000256" key="5">
    <source>
        <dbReference type="ARBA" id="ARBA00023288"/>
    </source>
</evidence>
<evidence type="ECO:0000256" key="4">
    <source>
        <dbReference type="ARBA" id="ARBA00023139"/>
    </source>
</evidence>
<dbReference type="InterPro" id="IPR050490">
    <property type="entry name" value="Bact_solute-bd_prot1"/>
</dbReference>
<dbReference type="Proteomes" id="UP001434337">
    <property type="component" value="Chromosome"/>
</dbReference>
<keyword evidence="8" id="KW-1185">Reference proteome</keyword>
<reference evidence="7 8" key="1">
    <citation type="journal article" date="2023" name="Environ Microbiome">
        <title>A coral-associated actinobacterium mitigates coral bleaching under heat stress.</title>
        <authorList>
            <person name="Li J."/>
            <person name="Zou Y."/>
            <person name="Li Q."/>
            <person name="Zhang J."/>
            <person name="Bourne D.G."/>
            <person name="Lyu Y."/>
            <person name="Liu C."/>
            <person name="Zhang S."/>
        </authorList>
    </citation>
    <scope>NUCLEOTIDE SEQUENCE [LARGE SCALE GENOMIC DNA]</scope>
    <source>
        <strain evidence="7 8">SCSIO 13291</strain>
    </source>
</reference>
<feature type="signal peptide" evidence="6">
    <location>
        <begin position="1"/>
        <end position="23"/>
    </location>
</feature>
<keyword evidence="3" id="KW-0472">Membrane</keyword>
<name>A0ABZ3C4A5_9ACTN</name>
<evidence type="ECO:0000256" key="3">
    <source>
        <dbReference type="ARBA" id="ARBA00023136"/>
    </source>
</evidence>
<feature type="chain" id="PRO_5046921658" evidence="6">
    <location>
        <begin position="24"/>
        <end position="447"/>
    </location>
</feature>
<dbReference type="InterPro" id="IPR006311">
    <property type="entry name" value="TAT_signal"/>
</dbReference>
<dbReference type="Gene3D" id="3.40.190.10">
    <property type="entry name" value="Periplasmic binding protein-like II"/>
    <property type="match status" value="1"/>
</dbReference>
<keyword evidence="5" id="KW-0449">Lipoprotein</keyword>
<proteinExistence type="predicted"/>
<evidence type="ECO:0000256" key="6">
    <source>
        <dbReference type="SAM" id="SignalP"/>
    </source>
</evidence>